<dbReference type="EMBL" id="PFQB01000030">
    <property type="protein sequence ID" value="PJA15026.1"/>
    <property type="molecule type" value="Genomic_DNA"/>
</dbReference>
<gene>
    <name evidence="5" type="ORF">COX64_01395</name>
</gene>
<dbReference type="PANTHER" id="PTHR42711:SF4">
    <property type="entry name" value="ABC TRANSPORTER RELATED"/>
    <property type="match status" value="1"/>
</dbReference>
<organism evidence="5 6">
    <name type="scientific">Candidatus Dojkabacteria bacterium CG_4_10_14_0_2_um_filter_Dojkabacteria_WS6_41_15</name>
    <dbReference type="NCBI Taxonomy" id="2014249"/>
    <lineage>
        <taxon>Bacteria</taxon>
        <taxon>Candidatus Dojkabacteria</taxon>
    </lineage>
</organism>
<dbReference type="PROSITE" id="PS50893">
    <property type="entry name" value="ABC_TRANSPORTER_2"/>
    <property type="match status" value="1"/>
</dbReference>
<feature type="domain" description="ABC transporter" evidence="4">
    <location>
        <begin position="5"/>
        <end position="254"/>
    </location>
</feature>
<name>A0A2M7W2P7_9BACT</name>
<evidence type="ECO:0000256" key="1">
    <source>
        <dbReference type="ARBA" id="ARBA00022448"/>
    </source>
</evidence>
<comment type="caution">
    <text evidence="5">The sequence shown here is derived from an EMBL/GenBank/DDBJ whole genome shotgun (WGS) entry which is preliminary data.</text>
</comment>
<keyword evidence="2" id="KW-0547">Nucleotide-binding</keyword>
<evidence type="ECO:0000313" key="5">
    <source>
        <dbReference type="EMBL" id="PJA15026.1"/>
    </source>
</evidence>
<dbReference type="InterPro" id="IPR027417">
    <property type="entry name" value="P-loop_NTPase"/>
</dbReference>
<protein>
    <recommendedName>
        <fullName evidence="4">ABC transporter domain-containing protein</fullName>
    </recommendedName>
</protein>
<dbReference type="InterPro" id="IPR003439">
    <property type="entry name" value="ABC_transporter-like_ATP-bd"/>
</dbReference>
<keyword evidence="1" id="KW-0813">Transport</keyword>
<proteinExistence type="predicted"/>
<keyword evidence="3" id="KW-0067">ATP-binding</keyword>
<dbReference type="Proteomes" id="UP000228952">
    <property type="component" value="Unassembled WGS sequence"/>
</dbReference>
<dbReference type="PROSITE" id="PS00211">
    <property type="entry name" value="ABC_TRANSPORTER_1"/>
    <property type="match status" value="1"/>
</dbReference>
<dbReference type="AlphaFoldDB" id="A0A2M7W2P7"/>
<dbReference type="GO" id="GO:0005524">
    <property type="term" value="F:ATP binding"/>
    <property type="evidence" value="ECO:0007669"/>
    <property type="project" value="UniProtKB-KW"/>
</dbReference>
<dbReference type="InterPro" id="IPR050763">
    <property type="entry name" value="ABC_transporter_ATP-binding"/>
</dbReference>
<dbReference type="SMART" id="SM00382">
    <property type="entry name" value="AAA"/>
    <property type="match status" value="1"/>
</dbReference>
<evidence type="ECO:0000259" key="4">
    <source>
        <dbReference type="PROSITE" id="PS50893"/>
    </source>
</evidence>
<dbReference type="Pfam" id="PF00005">
    <property type="entry name" value="ABC_tran"/>
    <property type="match status" value="1"/>
</dbReference>
<dbReference type="InterPro" id="IPR003593">
    <property type="entry name" value="AAA+_ATPase"/>
</dbReference>
<dbReference type="InterPro" id="IPR017871">
    <property type="entry name" value="ABC_transporter-like_CS"/>
</dbReference>
<feature type="non-terminal residue" evidence="5">
    <location>
        <position position="311"/>
    </location>
</feature>
<dbReference type="SUPFAM" id="SSF52540">
    <property type="entry name" value="P-loop containing nucleoside triphosphate hydrolases"/>
    <property type="match status" value="1"/>
</dbReference>
<dbReference type="GO" id="GO:0016887">
    <property type="term" value="F:ATP hydrolysis activity"/>
    <property type="evidence" value="ECO:0007669"/>
    <property type="project" value="InterPro"/>
</dbReference>
<reference evidence="6" key="1">
    <citation type="submission" date="2017-09" db="EMBL/GenBank/DDBJ databases">
        <title>Depth-based differentiation of microbial function through sediment-hosted aquifers and enrichment of novel symbionts in the deep terrestrial subsurface.</title>
        <authorList>
            <person name="Probst A.J."/>
            <person name="Ladd B."/>
            <person name="Jarett J.K."/>
            <person name="Geller-Mcgrath D.E."/>
            <person name="Sieber C.M.K."/>
            <person name="Emerson J.B."/>
            <person name="Anantharaman K."/>
            <person name="Thomas B.C."/>
            <person name="Malmstrom R."/>
            <person name="Stieglmeier M."/>
            <person name="Klingl A."/>
            <person name="Woyke T."/>
            <person name="Ryan C.M."/>
            <person name="Banfield J.F."/>
        </authorList>
    </citation>
    <scope>NUCLEOTIDE SEQUENCE [LARGE SCALE GENOMIC DNA]</scope>
</reference>
<evidence type="ECO:0000313" key="6">
    <source>
        <dbReference type="Proteomes" id="UP000228952"/>
    </source>
</evidence>
<evidence type="ECO:0000256" key="3">
    <source>
        <dbReference type="ARBA" id="ARBA00022840"/>
    </source>
</evidence>
<dbReference type="Gene3D" id="3.40.50.300">
    <property type="entry name" value="P-loop containing nucleotide triphosphate hydrolases"/>
    <property type="match status" value="1"/>
</dbReference>
<dbReference type="PANTHER" id="PTHR42711">
    <property type="entry name" value="ABC TRANSPORTER ATP-BINDING PROTEIN"/>
    <property type="match status" value="1"/>
</dbReference>
<accession>A0A2M7W2P7</accession>
<sequence>MKPVIKVKNLRKSFPVPIRQSFLKRIFTPKFEEVVAVNNISFCIEAGESVALLGPNGAGKTTTMKMLTGILYPTSGEIAVLGYEPTKRNTEMLRNIGFVMGNKSTLSMDLSPMQNYEINKVIYNVDTVNFYNTIRELSEILEVDGHLNKQTRKLSLGQRMKAEMINSILHRPKILFLDEPTIGLDISSQNNIRTFLRKVNKEVGTTIILTSHNMEDIEQVSDRVIIINQGQLVYDHSLEMLKRTFSTKKYIKVIFSGKINATEITKKFATFGAIVEKRHDAVVVEIDKMNQSNAISAIINMENVQDIDIEG</sequence>
<evidence type="ECO:0000256" key="2">
    <source>
        <dbReference type="ARBA" id="ARBA00022741"/>
    </source>
</evidence>